<evidence type="ECO:0000313" key="2">
    <source>
        <dbReference type="Proteomes" id="UP000646749"/>
    </source>
</evidence>
<protein>
    <submittedName>
        <fullName evidence="1">Uncharacterized protein</fullName>
    </submittedName>
</protein>
<keyword evidence="2" id="KW-1185">Reference proteome</keyword>
<organism evidence="1 2">
    <name type="scientific">Plantactinospora endophytica</name>
    <dbReference type="NCBI Taxonomy" id="673535"/>
    <lineage>
        <taxon>Bacteria</taxon>
        <taxon>Bacillati</taxon>
        <taxon>Actinomycetota</taxon>
        <taxon>Actinomycetes</taxon>
        <taxon>Micromonosporales</taxon>
        <taxon>Micromonosporaceae</taxon>
        <taxon>Plantactinospora</taxon>
    </lineage>
</organism>
<dbReference type="Proteomes" id="UP000646749">
    <property type="component" value="Unassembled WGS sequence"/>
</dbReference>
<sequence>MLDQAVEYAAGVGPVQRVVEPDDRLLDRVHRAALPGVVPVCRAVVVPVCRAVVVPVCRAGVIRPLPGAAPTG</sequence>
<accession>A0ABQ4DS13</accession>
<proteinExistence type="predicted"/>
<gene>
    <name evidence="1" type="ORF">Pen02_01730</name>
</gene>
<reference evidence="1 2" key="1">
    <citation type="submission" date="2021-01" db="EMBL/GenBank/DDBJ databases">
        <title>Whole genome shotgun sequence of Plantactinospora endophytica NBRC 110450.</title>
        <authorList>
            <person name="Komaki H."/>
            <person name="Tamura T."/>
        </authorList>
    </citation>
    <scope>NUCLEOTIDE SEQUENCE [LARGE SCALE GENOMIC DNA]</scope>
    <source>
        <strain evidence="1 2">NBRC 110450</strain>
    </source>
</reference>
<name>A0ABQ4DS13_9ACTN</name>
<evidence type="ECO:0000313" key="1">
    <source>
        <dbReference type="EMBL" id="GIG85237.1"/>
    </source>
</evidence>
<comment type="caution">
    <text evidence="1">The sequence shown here is derived from an EMBL/GenBank/DDBJ whole genome shotgun (WGS) entry which is preliminary data.</text>
</comment>
<dbReference type="EMBL" id="BONW01000001">
    <property type="protein sequence ID" value="GIG85237.1"/>
    <property type="molecule type" value="Genomic_DNA"/>
</dbReference>